<accession>A0A1P8K0I8</accession>
<dbReference type="KEGG" id="rhy:RD110_21775"/>
<name>A0A1P8K0I8_9BURK</name>
<dbReference type="OrthoDB" id="9155788at2"/>
<keyword evidence="2" id="KW-1185">Reference proteome</keyword>
<dbReference type="STRING" id="1842727.RD110_21775"/>
<dbReference type="EMBL" id="CP019236">
    <property type="protein sequence ID" value="APW39519.1"/>
    <property type="molecule type" value="Genomic_DNA"/>
</dbReference>
<gene>
    <name evidence="1" type="ORF">RD110_21775</name>
</gene>
<dbReference type="AlphaFoldDB" id="A0A1P8K0I8"/>
<organism evidence="1 2">
    <name type="scientific">Rhodoferax koreensis</name>
    <dbReference type="NCBI Taxonomy" id="1842727"/>
    <lineage>
        <taxon>Bacteria</taxon>
        <taxon>Pseudomonadati</taxon>
        <taxon>Pseudomonadota</taxon>
        <taxon>Betaproteobacteria</taxon>
        <taxon>Burkholderiales</taxon>
        <taxon>Comamonadaceae</taxon>
        <taxon>Rhodoferax</taxon>
    </lineage>
</organism>
<proteinExistence type="predicted"/>
<evidence type="ECO:0000313" key="1">
    <source>
        <dbReference type="EMBL" id="APW39519.1"/>
    </source>
</evidence>
<dbReference type="RefSeq" id="WP_076201950.1">
    <property type="nucleotide sequence ID" value="NZ_CP019236.1"/>
</dbReference>
<dbReference type="Proteomes" id="UP000186609">
    <property type="component" value="Chromosome"/>
</dbReference>
<protein>
    <submittedName>
        <fullName evidence="1">Uncharacterized protein</fullName>
    </submittedName>
</protein>
<evidence type="ECO:0000313" key="2">
    <source>
        <dbReference type="Proteomes" id="UP000186609"/>
    </source>
</evidence>
<sequence length="72" mass="7990">MDTRTFQHQDYELLCSAKALKDGGFTPTLVIVKQVWPTRAREIAVERGTFATVEDAIGAAHAQGLEWVSHYG</sequence>
<reference evidence="1 2" key="1">
    <citation type="submission" date="2017-01" db="EMBL/GenBank/DDBJ databases">
        <authorList>
            <person name="Mah S.A."/>
            <person name="Swanson W.J."/>
            <person name="Moy G.W."/>
            <person name="Vacquier V.D."/>
        </authorList>
    </citation>
    <scope>NUCLEOTIDE SEQUENCE [LARGE SCALE GENOMIC DNA]</scope>
    <source>
        <strain evidence="1 2">DCY110</strain>
    </source>
</reference>